<feature type="signal peptide" evidence="1">
    <location>
        <begin position="1"/>
        <end position="25"/>
    </location>
</feature>
<accession>A0ABT9BJX3</accession>
<keyword evidence="3" id="KW-1185">Reference proteome</keyword>
<dbReference type="RefSeq" id="WP_305001728.1">
    <property type="nucleotide sequence ID" value="NZ_JAUQUB010000001.1"/>
</dbReference>
<dbReference type="EMBL" id="JAUQUB010000001">
    <property type="protein sequence ID" value="MDO7881316.1"/>
    <property type="molecule type" value="Genomic_DNA"/>
</dbReference>
<reference evidence="2 3" key="1">
    <citation type="submission" date="2023-07" db="EMBL/GenBank/DDBJ databases">
        <title>Protaetiibacter sp. nov WY-16 isolated from soil.</title>
        <authorList>
            <person name="Liu B."/>
            <person name="Wan Y."/>
        </authorList>
    </citation>
    <scope>NUCLEOTIDE SEQUENCE [LARGE SCALE GENOMIC DNA]</scope>
    <source>
        <strain evidence="2 3">WY-16</strain>
    </source>
</reference>
<keyword evidence="1" id="KW-0732">Signal</keyword>
<protein>
    <submittedName>
        <fullName evidence="2">Uncharacterized protein</fullName>
    </submittedName>
</protein>
<comment type="caution">
    <text evidence="2">The sequence shown here is derived from an EMBL/GenBank/DDBJ whole genome shotgun (WGS) entry which is preliminary data.</text>
</comment>
<sequence>MRRFTRSIAVLLLAAPLAACSTAQPASLDHHAGRYGPGEPIILDNLTLAGGRYVIDVQLDLFVRVVGPPVSMSCSIIDATGQLGPLFGTGFTAGAGDWFSISSTSTFELPETTLGLRCSPDRPAVLDVLVREADLSAQRQG</sequence>
<name>A0ABT9BJX3_9MICO</name>
<proteinExistence type="predicted"/>
<evidence type="ECO:0000256" key="1">
    <source>
        <dbReference type="SAM" id="SignalP"/>
    </source>
</evidence>
<organism evidence="2 3">
    <name type="scientific">Antiquaquibacter soli</name>
    <dbReference type="NCBI Taxonomy" id="3064523"/>
    <lineage>
        <taxon>Bacteria</taxon>
        <taxon>Bacillati</taxon>
        <taxon>Actinomycetota</taxon>
        <taxon>Actinomycetes</taxon>
        <taxon>Micrococcales</taxon>
        <taxon>Microbacteriaceae</taxon>
        <taxon>Antiquaquibacter</taxon>
    </lineage>
</organism>
<dbReference type="Proteomes" id="UP001241072">
    <property type="component" value="Unassembled WGS sequence"/>
</dbReference>
<evidence type="ECO:0000313" key="3">
    <source>
        <dbReference type="Proteomes" id="UP001241072"/>
    </source>
</evidence>
<gene>
    <name evidence="2" type="ORF">Q5716_03645</name>
</gene>
<evidence type="ECO:0000313" key="2">
    <source>
        <dbReference type="EMBL" id="MDO7881316.1"/>
    </source>
</evidence>
<feature type="chain" id="PRO_5046549204" evidence="1">
    <location>
        <begin position="26"/>
        <end position="141"/>
    </location>
</feature>